<name>A0ABU6VBV3_9FABA</name>
<comment type="caution">
    <text evidence="1">The sequence shown here is derived from an EMBL/GenBank/DDBJ whole genome shotgun (WGS) entry which is preliminary data.</text>
</comment>
<reference evidence="1 2" key="1">
    <citation type="journal article" date="2023" name="Plants (Basel)">
        <title>Bridging the Gap: Combining Genomics and Transcriptomics Approaches to Understand Stylosanthes scabra, an Orphan Legume from the Brazilian Caatinga.</title>
        <authorList>
            <person name="Ferreira-Neto J.R.C."/>
            <person name="da Silva M.D."/>
            <person name="Binneck E."/>
            <person name="de Melo N.F."/>
            <person name="da Silva R.H."/>
            <person name="de Melo A.L.T.M."/>
            <person name="Pandolfi V."/>
            <person name="Bustamante F.O."/>
            <person name="Brasileiro-Vidal A.C."/>
            <person name="Benko-Iseppon A.M."/>
        </authorList>
    </citation>
    <scope>NUCLEOTIDE SEQUENCE [LARGE SCALE GENOMIC DNA]</scope>
    <source>
        <tissue evidence="1">Leaves</tissue>
    </source>
</reference>
<dbReference type="Proteomes" id="UP001341840">
    <property type="component" value="Unassembled WGS sequence"/>
</dbReference>
<dbReference type="EMBL" id="JASCZI010151231">
    <property type="protein sequence ID" value="MED6171165.1"/>
    <property type="molecule type" value="Genomic_DNA"/>
</dbReference>
<proteinExistence type="predicted"/>
<gene>
    <name evidence="1" type="ORF">PIB30_038247</name>
</gene>
<sequence length="126" mass="14222">MLTDFYFDLTLLSEFVRDGVLRSIASRCRGVRSLSLCRIWPTILEVIQLMVPCEGLGLGAARCQTPTESRGTERELLPKDDLAHIMEAAHPGRWKCSHAKAVCQVLYDDVDRGIFALRQEEQLGPY</sequence>
<keyword evidence="2" id="KW-1185">Reference proteome</keyword>
<protein>
    <submittedName>
        <fullName evidence="1">Uncharacterized protein</fullName>
    </submittedName>
</protein>
<evidence type="ECO:0000313" key="1">
    <source>
        <dbReference type="EMBL" id="MED6171165.1"/>
    </source>
</evidence>
<organism evidence="1 2">
    <name type="scientific">Stylosanthes scabra</name>
    <dbReference type="NCBI Taxonomy" id="79078"/>
    <lineage>
        <taxon>Eukaryota</taxon>
        <taxon>Viridiplantae</taxon>
        <taxon>Streptophyta</taxon>
        <taxon>Embryophyta</taxon>
        <taxon>Tracheophyta</taxon>
        <taxon>Spermatophyta</taxon>
        <taxon>Magnoliopsida</taxon>
        <taxon>eudicotyledons</taxon>
        <taxon>Gunneridae</taxon>
        <taxon>Pentapetalae</taxon>
        <taxon>rosids</taxon>
        <taxon>fabids</taxon>
        <taxon>Fabales</taxon>
        <taxon>Fabaceae</taxon>
        <taxon>Papilionoideae</taxon>
        <taxon>50 kb inversion clade</taxon>
        <taxon>dalbergioids sensu lato</taxon>
        <taxon>Dalbergieae</taxon>
        <taxon>Pterocarpus clade</taxon>
        <taxon>Stylosanthes</taxon>
    </lineage>
</organism>
<accession>A0ABU6VBV3</accession>
<evidence type="ECO:0000313" key="2">
    <source>
        <dbReference type="Proteomes" id="UP001341840"/>
    </source>
</evidence>